<accession>A0A6J4IBD7</accession>
<evidence type="ECO:0000256" key="1">
    <source>
        <dbReference type="SAM" id="MobiDB-lite"/>
    </source>
</evidence>
<feature type="region of interest" description="Disordered" evidence="1">
    <location>
        <begin position="42"/>
        <end position="66"/>
    </location>
</feature>
<sequence>MTWNRTSTVDDVPVDPYGDAVASAVSDMLAAAVVEVVYSPTDGAEAPEHEPPWPAGTASATAPGPPGWQTTLCVRLDERVARLVSTVGRSTYLAELLDVLPKAGLAAVEPFRRPGRAPQRGAVGPAMRRALRDTVAAEVLGAYLDRRVGGSVTTGLVADTIDFLIELSGTRVESHDLTHGVVVADVLHDAPRLDFAYPADVRTAKRAPLLFDGRRSVLLVDPRGRARTELQRHRFQRLVPGADLADTGDDHAFGGGSLVAEATRLFGGVGFLVRDDRSIWTFVDGRPLLVRRGEHWTAFPLELAASIENMIGGGSVAALVTQAAFTISGQPAGAILAIVDDPARLDGVVPLKDRYDLRNEIDPSAMRTETRLHHLIDAEELDAPTLVRLATLDGATVLDREGRLVAYGAVVTSADSQHEGARTAAARTLSETAEVVLKVSVDGDITVFRRGAVVTTLLGRTTS</sequence>
<proteinExistence type="predicted"/>
<dbReference type="AlphaFoldDB" id="A0A6J4IBD7"/>
<protein>
    <recommendedName>
        <fullName evidence="3">DAC domain-containing protein</fullName>
    </recommendedName>
</protein>
<dbReference type="Gene3D" id="3.40.1700.10">
    <property type="entry name" value="DNA integrity scanning protein, DisA, N-terminal domain"/>
    <property type="match status" value="1"/>
</dbReference>
<reference evidence="2" key="1">
    <citation type="submission" date="2020-02" db="EMBL/GenBank/DDBJ databases">
        <authorList>
            <person name="Meier V. D."/>
        </authorList>
    </citation>
    <scope>NUCLEOTIDE SEQUENCE</scope>
    <source>
        <strain evidence="2">AVDCRST_MAG50</strain>
    </source>
</reference>
<name>A0A6J4IBD7_9ACTN</name>
<evidence type="ECO:0008006" key="3">
    <source>
        <dbReference type="Google" id="ProtNLM"/>
    </source>
</evidence>
<organism evidence="2">
    <name type="scientific">uncultured Acidimicrobiales bacterium</name>
    <dbReference type="NCBI Taxonomy" id="310071"/>
    <lineage>
        <taxon>Bacteria</taxon>
        <taxon>Bacillati</taxon>
        <taxon>Actinomycetota</taxon>
        <taxon>Acidimicrobiia</taxon>
        <taxon>Acidimicrobiales</taxon>
        <taxon>environmental samples</taxon>
    </lineage>
</organism>
<gene>
    <name evidence="2" type="ORF">AVDCRST_MAG50-2009</name>
</gene>
<dbReference type="InterPro" id="IPR036888">
    <property type="entry name" value="DNA_integrity_DisA_N_sf"/>
</dbReference>
<dbReference type="EMBL" id="CADCTF010000101">
    <property type="protein sequence ID" value="CAA9246368.1"/>
    <property type="molecule type" value="Genomic_DNA"/>
</dbReference>
<evidence type="ECO:0000313" key="2">
    <source>
        <dbReference type="EMBL" id="CAA9246368.1"/>
    </source>
</evidence>